<keyword evidence="4" id="KW-0233">DNA recombination</keyword>
<sequence>TKHPLLGRRVVCADGTGLLAADTEENQGVWPQQSSQKEGCGFSQIRLCALCNLHTGVAIDYRVGNKRSHELPLLRDQENSFAKNDVFIGDKGFICFYDQARLLDIGVDSIVALARRKPVSAGDAEKIIGDNDLLINVPKFTSTVARSRYPKERWSALPDAIQMRQIKVDFSFPGYRSKGVYLLTTLLDEVRYPAALIAELYRQRWGIELYFRDLKTTLGMEFIKAKTPEMARKEIQMFFIVFNVIRYLMSEAGNGSGDIVLAFKSCVQTLISYCNNGNTLPTKTSVMNISFLLSEIMKCTLYQRQGRIEPRQIKQRPKPFKLMTKPRSVLKEEMLSQAA</sequence>
<gene>
    <name evidence="6" type="ORF">ACFQEU_16055</name>
</gene>
<dbReference type="Proteomes" id="UP001596442">
    <property type="component" value="Unassembled WGS sequence"/>
</dbReference>
<dbReference type="GO" id="GO:0003677">
    <property type="term" value="F:DNA binding"/>
    <property type="evidence" value="ECO:0007669"/>
    <property type="project" value="UniProtKB-KW"/>
</dbReference>
<dbReference type="GO" id="GO:0032196">
    <property type="term" value="P:transposition"/>
    <property type="evidence" value="ECO:0007669"/>
    <property type="project" value="UniProtKB-KW"/>
</dbReference>
<keyword evidence="2" id="KW-0815">Transposition</keyword>
<name>A0ABD5SDF5_9EURY</name>
<dbReference type="GO" id="GO:0006310">
    <property type="term" value="P:DNA recombination"/>
    <property type="evidence" value="ECO:0007669"/>
    <property type="project" value="UniProtKB-KW"/>
</dbReference>
<evidence type="ECO:0000313" key="6">
    <source>
        <dbReference type="EMBL" id="MFC6754959.1"/>
    </source>
</evidence>
<proteinExistence type="inferred from homology"/>
<evidence type="ECO:0000256" key="1">
    <source>
        <dbReference type="ARBA" id="ARBA00010075"/>
    </source>
</evidence>
<comment type="similarity">
    <text evidence="1">Belongs to the transposase 11 family.</text>
</comment>
<dbReference type="AlphaFoldDB" id="A0ABD5SDF5"/>
<feature type="non-terminal residue" evidence="6">
    <location>
        <position position="1"/>
    </location>
</feature>
<reference evidence="6 7" key="1">
    <citation type="journal article" date="2019" name="Int. J. Syst. Evol. Microbiol.">
        <title>The Global Catalogue of Microorganisms (GCM) 10K type strain sequencing project: providing services to taxonomists for standard genome sequencing and annotation.</title>
        <authorList>
            <consortium name="The Broad Institute Genomics Platform"/>
            <consortium name="The Broad Institute Genome Sequencing Center for Infectious Disease"/>
            <person name="Wu L."/>
            <person name="Ma J."/>
        </authorList>
    </citation>
    <scope>NUCLEOTIDE SEQUENCE [LARGE SCALE GENOMIC DNA]</scope>
    <source>
        <strain evidence="6 7">CGMCC 1.3239</strain>
    </source>
</reference>
<dbReference type="Pfam" id="PF01609">
    <property type="entry name" value="DDE_Tnp_1"/>
    <property type="match status" value="1"/>
</dbReference>
<evidence type="ECO:0000313" key="7">
    <source>
        <dbReference type="Proteomes" id="UP001596442"/>
    </source>
</evidence>
<dbReference type="InterPro" id="IPR012337">
    <property type="entry name" value="RNaseH-like_sf"/>
</dbReference>
<comment type="caution">
    <text evidence="6">The sequence shown here is derived from an EMBL/GenBank/DDBJ whole genome shotgun (WGS) entry which is preliminary data.</text>
</comment>
<dbReference type="Gene3D" id="3.90.350.10">
    <property type="entry name" value="Transposase Inhibitor Protein From Tn5, Chain A, domain 1"/>
    <property type="match status" value="1"/>
</dbReference>
<dbReference type="RefSeq" id="WP_379783793.1">
    <property type="nucleotide sequence ID" value="NZ_JBHSWW010000449.1"/>
</dbReference>
<keyword evidence="7" id="KW-1185">Reference proteome</keyword>
<dbReference type="EMBL" id="JBHSWW010000449">
    <property type="protein sequence ID" value="MFC6754959.1"/>
    <property type="molecule type" value="Genomic_DNA"/>
</dbReference>
<evidence type="ECO:0000256" key="3">
    <source>
        <dbReference type="ARBA" id="ARBA00023125"/>
    </source>
</evidence>
<dbReference type="PANTHER" id="PTHR33258:SF1">
    <property type="entry name" value="TRANSPOSASE INSL FOR INSERTION SEQUENCE ELEMENT IS186A-RELATED"/>
    <property type="match status" value="1"/>
</dbReference>
<dbReference type="SUPFAM" id="SSF53098">
    <property type="entry name" value="Ribonuclease H-like"/>
    <property type="match status" value="1"/>
</dbReference>
<evidence type="ECO:0000259" key="5">
    <source>
        <dbReference type="Pfam" id="PF01609"/>
    </source>
</evidence>
<dbReference type="InterPro" id="IPR047952">
    <property type="entry name" value="Transpos_IS4"/>
</dbReference>
<dbReference type="PANTHER" id="PTHR33258">
    <property type="entry name" value="TRANSPOSASE INSL FOR INSERTION SEQUENCE ELEMENT IS186A-RELATED"/>
    <property type="match status" value="1"/>
</dbReference>
<dbReference type="NCBIfam" id="NF033592">
    <property type="entry name" value="transpos_IS4_1"/>
    <property type="match status" value="1"/>
</dbReference>
<evidence type="ECO:0000256" key="2">
    <source>
        <dbReference type="ARBA" id="ARBA00022578"/>
    </source>
</evidence>
<organism evidence="6 7">
    <name type="scientific">Halorubrum tibetense</name>
    <dbReference type="NCBI Taxonomy" id="175631"/>
    <lineage>
        <taxon>Archaea</taxon>
        <taxon>Methanobacteriati</taxon>
        <taxon>Methanobacteriota</taxon>
        <taxon>Stenosarchaea group</taxon>
        <taxon>Halobacteria</taxon>
        <taxon>Halobacteriales</taxon>
        <taxon>Haloferacaceae</taxon>
        <taxon>Halorubrum</taxon>
    </lineage>
</organism>
<protein>
    <submittedName>
        <fullName evidence="6">IS4 family transposase</fullName>
    </submittedName>
</protein>
<feature type="domain" description="Transposase IS4-like" evidence="5">
    <location>
        <begin position="7"/>
        <end position="243"/>
    </location>
</feature>
<evidence type="ECO:0000256" key="4">
    <source>
        <dbReference type="ARBA" id="ARBA00023172"/>
    </source>
</evidence>
<accession>A0ABD5SDF5</accession>
<dbReference type="InterPro" id="IPR002559">
    <property type="entry name" value="Transposase_11"/>
</dbReference>
<keyword evidence="3" id="KW-0238">DNA-binding</keyword>